<dbReference type="AlphaFoldDB" id="A0A1W2ANZ7"/>
<accession>A0A1W2ANZ7</accession>
<keyword evidence="2" id="KW-1185">Reference proteome</keyword>
<dbReference type="Proteomes" id="UP000192708">
    <property type="component" value="Unassembled WGS sequence"/>
</dbReference>
<protein>
    <submittedName>
        <fullName evidence="1">Antitoxin VapB</fullName>
    </submittedName>
</protein>
<sequence length="81" mass="9621">MEVLWTKLKFFMNGRSQAERLPKKYHFKDSEVTIQYFVGGVLLLPQKRLLDDITTALDVLQPSFEIEREQPNEQLREEIKP</sequence>
<proteinExistence type="predicted"/>
<gene>
    <name evidence="1" type="ORF">SAMN06296008_109104</name>
</gene>
<name>A0A1W2ANZ7_9BURK</name>
<dbReference type="STRING" id="1938817.SAMN06296008_109104"/>
<reference evidence="1 2" key="1">
    <citation type="submission" date="2017-04" db="EMBL/GenBank/DDBJ databases">
        <authorList>
            <person name="Afonso C.L."/>
            <person name="Miller P.J."/>
            <person name="Scott M.A."/>
            <person name="Spackman E."/>
            <person name="Goraichik I."/>
            <person name="Dimitrov K.M."/>
            <person name="Suarez D.L."/>
            <person name="Swayne D.E."/>
        </authorList>
    </citation>
    <scope>NUCLEOTIDE SEQUENCE [LARGE SCALE GENOMIC DNA]</scope>
    <source>
        <strain evidence="1 2">VK13</strain>
    </source>
</reference>
<dbReference type="Gene3D" id="2.10.260.10">
    <property type="match status" value="1"/>
</dbReference>
<evidence type="ECO:0000313" key="1">
    <source>
        <dbReference type="EMBL" id="SMC62250.1"/>
    </source>
</evidence>
<dbReference type="EMBL" id="FWXJ01000009">
    <property type="protein sequence ID" value="SMC62250.1"/>
    <property type="molecule type" value="Genomic_DNA"/>
</dbReference>
<evidence type="ECO:0000313" key="2">
    <source>
        <dbReference type="Proteomes" id="UP000192708"/>
    </source>
</evidence>
<organism evidence="1 2">
    <name type="scientific">Polynucleobacter kasalickyi</name>
    <dbReference type="NCBI Taxonomy" id="1938817"/>
    <lineage>
        <taxon>Bacteria</taxon>
        <taxon>Pseudomonadati</taxon>
        <taxon>Pseudomonadota</taxon>
        <taxon>Betaproteobacteria</taxon>
        <taxon>Burkholderiales</taxon>
        <taxon>Burkholderiaceae</taxon>
        <taxon>Polynucleobacter</taxon>
    </lineage>
</organism>